<accession>A0ACC2XD24</accession>
<reference evidence="1" key="1">
    <citation type="submission" date="2023-04" db="EMBL/GenBank/DDBJ databases">
        <title>Draft Genome sequencing of Naganishia species isolated from polar environments using Oxford Nanopore Technology.</title>
        <authorList>
            <person name="Leo P."/>
            <person name="Venkateswaran K."/>
        </authorList>
    </citation>
    <scope>NUCLEOTIDE SEQUENCE</scope>
    <source>
        <strain evidence="1">DBVPG 5303</strain>
    </source>
</reference>
<keyword evidence="2" id="KW-1185">Reference proteome</keyword>
<comment type="caution">
    <text evidence="1">The sequence shown here is derived from an EMBL/GenBank/DDBJ whole genome shotgun (WGS) entry which is preliminary data.</text>
</comment>
<dbReference type="Proteomes" id="UP001234202">
    <property type="component" value="Unassembled WGS sequence"/>
</dbReference>
<name>A0ACC2XD24_9TREE</name>
<dbReference type="EMBL" id="JASBWV010000019">
    <property type="protein sequence ID" value="KAJ9120971.1"/>
    <property type="molecule type" value="Genomic_DNA"/>
</dbReference>
<proteinExistence type="predicted"/>
<organism evidence="1 2">
    <name type="scientific">Naganishia onofrii</name>
    <dbReference type="NCBI Taxonomy" id="1851511"/>
    <lineage>
        <taxon>Eukaryota</taxon>
        <taxon>Fungi</taxon>
        <taxon>Dikarya</taxon>
        <taxon>Basidiomycota</taxon>
        <taxon>Agaricomycotina</taxon>
        <taxon>Tremellomycetes</taxon>
        <taxon>Filobasidiales</taxon>
        <taxon>Filobasidiaceae</taxon>
        <taxon>Naganishia</taxon>
    </lineage>
</organism>
<evidence type="ECO:0000313" key="2">
    <source>
        <dbReference type="Proteomes" id="UP001234202"/>
    </source>
</evidence>
<gene>
    <name evidence="1" type="ORF">QFC24_004951</name>
</gene>
<sequence length="455" mass="50809">MDLYEQIPSGISQGEKDLAESEKRVFTDDDTSCLLPLSQWPGLMEDEPGVLKDLTDSMLLSLPYMADLVNRTEGGVETNAAPVGNQHLFATGVTTSDTVQKRVSKLSDAAYERPKLVIGIEYDNWDSSAKEEWTAKEHGRGMRISQSTVVAQPGHPVFIDVIGRIFGEIQNAPAARADYVAETEKGRFANMDGRSDHNLDLTGPEVLSDAIFRYLLARWGVHPKDFTREDKIVRAGDVLIRRRAPQHPSIGSAANQNDQKLTISPSTLDNMAQSRLQRLQSSYRAEEVQKDIGLKLGRASWIEYAEGLQDVYERFFMPVETPMKNGSQPDRKEATSSSSGTLVQEIWGRIAESLKVATRDTSRRYSNTIPKIIHTTAKEPIFADQFSTWRELNLKDGWDVQYYSDDGIWEWMVEIFGQGAQDGIVTDASHQGARILREYGQLHTGVLKGGLADLN</sequence>
<protein>
    <submittedName>
        <fullName evidence="1">Uncharacterized protein</fullName>
    </submittedName>
</protein>
<evidence type="ECO:0000313" key="1">
    <source>
        <dbReference type="EMBL" id="KAJ9120971.1"/>
    </source>
</evidence>